<feature type="compositionally biased region" description="Polar residues" evidence="1">
    <location>
        <begin position="75"/>
        <end position="84"/>
    </location>
</feature>
<feature type="compositionally biased region" description="Acidic residues" evidence="1">
    <location>
        <begin position="89"/>
        <end position="124"/>
    </location>
</feature>
<feature type="non-terminal residue" evidence="2">
    <location>
        <position position="154"/>
    </location>
</feature>
<feature type="region of interest" description="Disordered" evidence="1">
    <location>
        <begin position="68"/>
        <end position="154"/>
    </location>
</feature>
<evidence type="ECO:0000256" key="1">
    <source>
        <dbReference type="SAM" id="MobiDB-lite"/>
    </source>
</evidence>
<evidence type="ECO:0000313" key="3">
    <source>
        <dbReference type="Proteomes" id="UP000023152"/>
    </source>
</evidence>
<proteinExistence type="predicted"/>
<evidence type="ECO:0000313" key="2">
    <source>
        <dbReference type="EMBL" id="ETO17044.1"/>
    </source>
</evidence>
<accession>X6MT84</accession>
<feature type="compositionally biased region" description="Basic and acidic residues" evidence="1">
    <location>
        <begin position="143"/>
        <end position="154"/>
    </location>
</feature>
<organism evidence="2 3">
    <name type="scientific">Reticulomyxa filosa</name>
    <dbReference type="NCBI Taxonomy" id="46433"/>
    <lineage>
        <taxon>Eukaryota</taxon>
        <taxon>Sar</taxon>
        <taxon>Rhizaria</taxon>
        <taxon>Retaria</taxon>
        <taxon>Foraminifera</taxon>
        <taxon>Monothalamids</taxon>
        <taxon>Reticulomyxidae</taxon>
        <taxon>Reticulomyxa</taxon>
    </lineage>
</organism>
<dbReference type="EMBL" id="ASPP01017373">
    <property type="protein sequence ID" value="ETO17044.1"/>
    <property type="molecule type" value="Genomic_DNA"/>
</dbReference>
<reference evidence="2 3" key="1">
    <citation type="journal article" date="2013" name="Curr. Biol.">
        <title>The Genome of the Foraminiferan Reticulomyxa filosa.</title>
        <authorList>
            <person name="Glockner G."/>
            <person name="Hulsmann N."/>
            <person name="Schleicher M."/>
            <person name="Noegel A.A."/>
            <person name="Eichinger L."/>
            <person name="Gallinger C."/>
            <person name="Pawlowski J."/>
            <person name="Sierra R."/>
            <person name="Euteneuer U."/>
            <person name="Pillet L."/>
            <person name="Moustafa A."/>
            <person name="Platzer M."/>
            <person name="Groth M."/>
            <person name="Szafranski K."/>
            <person name="Schliwa M."/>
        </authorList>
    </citation>
    <scope>NUCLEOTIDE SEQUENCE [LARGE SCALE GENOMIC DNA]</scope>
</reference>
<keyword evidence="3" id="KW-1185">Reference proteome</keyword>
<protein>
    <submittedName>
        <fullName evidence="2">Uncharacterized protein</fullName>
    </submittedName>
</protein>
<sequence>MFQVNFAFEGVDLKMTLAQARNIRAVAKSGPFNLNFVYIPEYLGTQTNKWIVALKFSKNSTLQVWDDSKEDFEQPTDQWNVQSESESEKNEDDAVEPLSEWEQDNENQNEQDNENQNEDSDEKEETLGHETEAEIGPGIGAVRFEHDTQRLGTD</sequence>
<comment type="caution">
    <text evidence="2">The sequence shown here is derived from an EMBL/GenBank/DDBJ whole genome shotgun (WGS) entry which is preliminary data.</text>
</comment>
<dbReference type="AlphaFoldDB" id="X6MT84"/>
<dbReference type="Proteomes" id="UP000023152">
    <property type="component" value="Unassembled WGS sequence"/>
</dbReference>
<gene>
    <name evidence="2" type="ORF">RFI_20289</name>
</gene>
<name>X6MT84_RETFI</name>